<keyword evidence="2" id="KW-1133">Transmembrane helix</keyword>
<accession>A0A938X571</accession>
<comment type="caution">
    <text evidence="4">The sequence shown here is derived from an EMBL/GenBank/DDBJ whole genome shotgun (WGS) entry which is preliminary data.</text>
</comment>
<evidence type="ECO:0000256" key="1">
    <source>
        <dbReference type="SAM" id="MobiDB-lite"/>
    </source>
</evidence>
<feature type="transmembrane region" description="Helical" evidence="2">
    <location>
        <begin position="20"/>
        <end position="41"/>
    </location>
</feature>
<dbReference type="EMBL" id="JACJKY010000005">
    <property type="protein sequence ID" value="MBM6920446.1"/>
    <property type="molecule type" value="Genomic_DNA"/>
</dbReference>
<keyword evidence="5" id="KW-1185">Reference proteome</keyword>
<reference evidence="4" key="1">
    <citation type="submission" date="2020-08" db="EMBL/GenBank/DDBJ databases">
        <authorList>
            <person name="Cejkova D."/>
            <person name="Kubasova T."/>
            <person name="Jahodarova E."/>
            <person name="Rychlik I."/>
        </authorList>
    </citation>
    <scope>NUCLEOTIDE SEQUENCE</scope>
    <source>
        <strain evidence="4">An559</strain>
    </source>
</reference>
<proteinExistence type="predicted"/>
<feature type="compositionally biased region" description="Acidic residues" evidence="1">
    <location>
        <begin position="76"/>
        <end position="87"/>
    </location>
</feature>
<feature type="domain" description="M23ase beta-sheet core" evidence="3">
    <location>
        <begin position="130"/>
        <end position="228"/>
    </location>
</feature>
<reference evidence="4" key="2">
    <citation type="journal article" date="2021" name="Sci. Rep.">
        <title>The distribution of antibiotic resistance genes in chicken gut microbiota commensals.</title>
        <authorList>
            <person name="Juricova H."/>
            <person name="Matiasovicova J."/>
            <person name="Kubasova T."/>
            <person name="Cejkova D."/>
            <person name="Rychlik I."/>
        </authorList>
    </citation>
    <scope>NUCLEOTIDE SEQUENCE</scope>
    <source>
        <strain evidence="4">An559</strain>
    </source>
</reference>
<dbReference type="PANTHER" id="PTHR21666">
    <property type="entry name" value="PEPTIDASE-RELATED"/>
    <property type="match status" value="1"/>
</dbReference>
<dbReference type="Gene3D" id="2.70.70.10">
    <property type="entry name" value="Glucose Permease (Domain IIA)"/>
    <property type="match status" value="1"/>
</dbReference>
<name>A0A938X571_9FIRM</name>
<dbReference type="InterPro" id="IPR016047">
    <property type="entry name" value="M23ase_b-sheet_dom"/>
</dbReference>
<dbReference type="Proteomes" id="UP000774750">
    <property type="component" value="Unassembled WGS sequence"/>
</dbReference>
<gene>
    <name evidence="4" type="ORF">H6A12_04660</name>
</gene>
<keyword evidence="2" id="KW-0812">Transmembrane</keyword>
<dbReference type="SUPFAM" id="SSF51261">
    <property type="entry name" value="Duplicated hybrid motif"/>
    <property type="match status" value="1"/>
</dbReference>
<evidence type="ECO:0000256" key="2">
    <source>
        <dbReference type="SAM" id="Phobius"/>
    </source>
</evidence>
<dbReference type="PANTHER" id="PTHR21666:SF270">
    <property type="entry name" value="MUREIN HYDROLASE ACTIVATOR ENVC"/>
    <property type="match status" value="1"/>
</dbReference>
<sequence>MKKLQFSQKSRRIGSKGFYIALAVSLLAIGGAAWLGITAAMQKLEVKEPEISSPLQVEQEEEITFPPETDVNTEPSDVETEAPEENEPTNTAPEEPTLLKGYAMPLSGTVLTAFSGDEVIKSKTLGDWMMHTGTDLAAPLDTPVKAVASGKVTEVKTDDMWGNTVTITHENGVESYYANLNDAVRVTVGQTVKLGDVIGTVGESAEIESAEETHLHFGIKQDGEWVDPVSFIEQQSAEK</sequence>
<evidence type="ECO:0000259" key="3">
    <source>
        <dbReference type="Pfam" id="PF01551"/>
    </source>
</evidence>
<dbReference type="CDD" id="cd12797">
    <property type="entry name" value="M23_peptidase"/>
    <property type="match status" value="1"/>
</dbReference>
<dbReference type="AlphaFoldDB" id="A0A938X571"/>
<dbReference type="GO" id="GO:0004222">
    <property type="term" value="F:metalloendopeptidase activity"/>
    <property type="evidence" value="ECO:0007669"/>
    <property type="project" value="TreeGrafter"/>
</dbReference>
<evidence type="ECO:0000313" key="5">
    <source>
        <dbReference type="Proteomes" id="UP000774750"/>
    </source>
</evidence>
<dbReference type="InterPro" id="IPR050570">
    <property type="entry name" value="Cell_wall_metabolism_enzyme"/>
</dbReference>
<evidence type="ECO:0000313" key="4">
    <source>
        <dbReference type="EMBL" id="MBM6920446.1"/>
    </source>
</evidence>
<dbReference type="InterPro" id="IPR011055">
    <property type="entry name" value="Dup_hybrid_motif"/>
</dbReference>
<keyword evidence="2" id="KW-0472">Membrane</keyword>
<organism evidence="4 5">
    <name type="scientific">Merdimmobilis hominis</name>
    <dbReference type="NCBI Taxonomy" id="2897707"/>
    <lineage>
        <taxon>Bacteria</taxon>
        <taxon>Bacillati</taxon>
        <taxon>Bacillota</taxon>
        <taxon>Clostridia</taxon>
        <taxon>Eubacteriales</taxon>
        <taxon>Oscillospiraceae</taxon>
        <taxon>Merdimmobilis</taxon>
    </lineage>
</organism>
<dbReference type="RefSeq" id="WP_204445306.1">
    <property type="nucleotide sequence ID" value="NZ_JACJKY010000005.1"/>
</dbReference>
<dbReference type="Pfam" id="PF01551">
    <property type="entry name" value="Peptidase_M23"/>
    <property type="match status" value="1"/>
</dbReference>
<protein>
    <submittedName>
        <fullName evidence="4">M23 family metallopeptidase</fullName>
    </submittedName>
</protein>
<feature type="region of interest" description="Disordered" evidence="1">
    <location>
        <begin position="51"/>
        <end position="96"/>
    </location>
</feature>